<protein>
    <submittedName>
        <fullName evidence="5">Fank1 protein</fullName>
    </submittedName>
</protein>
<evidence type="ECO:0000256" key="1">
    <source>
        <dbReference type="ARBA" id="ARBA00022737"/>
    </source>
</evidence>
<name>A0A812U2W2_9DINO</name>
<dbReference type="PROSITE" id="PS50088">
    <property type="entry name" value="ANK_REPEAT"/>
    <property type="match status" value="1"/>
</dbReference>
<keyword evidence="6" id="KW-1185">Reference proteome</keyword>
<dbReference type="SUPFAM" id="SSF48403">
    <property type="entry name" value="Ankyrin repeat"/>
    <property type="match status" value="1"/>
</dbReference>
<evidence type="ECO:0000313" key="5">
    <source>
        <dbReference type="EMBL" id="CAE7549170.1"/>
    </source>
</evidence>
<evidence type="ECO:0000256" key="3">
    <source>
        <dbReference type="PROSITE-ProRule" id="PRU00023"/>
    </source>
</evidence>
<reference evidence="5" key="1">
    <citation type="submission" date="2021-02" db="EMBL/GenBank/DDBJ databases">
        <authorList>
            <person name="Dougan E. K."/>
            <person name="Rhodes N."/>
            <person name="Thang M."/>
            <person name="Chan C."/>
        </authorList>
    </citation>
    <scope>NUCLEOTIDE SEQUENCE</scope>
</reference>
<dbReference type="PANTHER" id="PTHR24171">
    <property type="entry name" value="ANKYRIN REPEAT DOMAIN-CONTAINING PROTEIN 39-RELATED"/>
    <property type="match status" value="1"/>
</dbReference>
<dbReference type="SMART" id="SM00248">
    <property type="entry name" value="ANK"/>
    <property type="match status" value="2"/>
</dbReference>
<dbReference type="PROSITE" id="PS50297">
    <property type="entry name" value="ANK_REP_REGION"/>
    <property type="match status" value="1"/>
</dbReference>
<dbReference type="InterPro" id="IPR002110">
    <property type="entry name" value="Ankyrin_rpt"/>
</dbReference>
<comment type="caution">
    <text evidence="5">The sequence shown here is derived from an EMBL/GenBank/DDBJ whole genome shotgun (WGS) entry which is preliminary data.</text>
</comment>
<dbReference type="InterPro" id="IPR036770">
    <property type="entry name" value="Ankyrin_rpt-contain_sf"/>
</dbReference>
<organism evidence="5 6">
    <name type="scientific">Symbiodinium natans</name>
    <dbReference type="NCBI Taxonomy" id="878477"/>
    <lineage>
        <taxon>Eukaryota</taxon>
        <taxon>Sar</taxon>
        <taxon>Alveolata</taxon>
        <taxon>Dinophyceae</taxon>
        <taxon>Suessiales</taxon>
        <taxon>Symbiodiniaceae</taxon>
        <taxon>Symbiodinium</taxon>
    </lineage>
</organism>
<feature type="region of interest" description="Disordered" evidence="4">
    <location>
        <begin position="135"/>
        <end position="167"/>
    </location>
</feature>
<dbReference type="OrthoDB" id="415791at2759"/>
<dbReference type="Proteomes" id="UP000604046">
    <property type="component" value="Unassembled WGS sequence"/>
</dbReference>
<gene>
    <name evidence="5" type="primary">Fank1</name>
    <name evidence="5" type="ORF">SNAT2548_LOCUS30833</name>
</gene>
<dbReference type="GO" id="GO:0004842">
    <property type="term" value="F:ubiquitin-protein transferase activity"/>
    <property type="evidence" value="ECO:0007669"/>
    <property type="project" value="TreeGrafter"/>
</dbReference>
<dbReference type="EMBL" id="CAJNDS010002626">
    <property type="protein sequence ID" value="CAE7549170.1"/>
    <property type="molecule type" value="Genomic_DNA"/>
</dbReference>
<dbReference type="Gene3D" id="1.25.40.20">
    <property type="entry name" value="Ankyrin repeat-containing domain"/>
    <property type="match status" value="1"/>
</dbReference>
<accession>A0A812U2W2</accession>
<proteinExistence type="predicted"/>
<dbReference type="GO" id="GO:0085020">
    <property type="term" value="P:protein K6-linked ubiquitination"/>
    <property type="evidence" value="ECO:0007669"/>
    <property type="project" value="TreeGrafter"/>
</dbReference>
<dbReference type="AlphaFoldDB" id="A0A812U2W2"/>
<keyword evidence="1" id="KW-0677">Repeat</keyword>
<evidence type="ECO:0000256" key="4">
    <source>
        <dbReference type="SAM" id="MobiDB-lite"/>
    </source>
</evidence>
<dbReference type="PANTHER" id="PTHR24171:SF8">
    <property type="entry name" value="BRCA1-ASSOCIATED RING DOMAIN PROTEIN 1"/>
    <property type="match status" value="1"/>
</dbReference>
<sequence length="167" mass="17988">MDVQLVVLSFCSLDQQQELDLKIAARTGNVLEVEKMLEHPFDPNVLLHEACWAGQEGVALLLLEAKAEVNLSNSCGQSPLHLATLQGHPALVHLLLDKAADASLADMKGKTAVHLARDRDPRDRDTNSTILRLLEEGSGGRRIRTTASAGSARVSSPSRRGGARRGP</sequence>
<evidence type="ECO:0000313" key="6">
    <source>
        <dbReference type="Proteomes" id="UP000604046"/>
    </source>
</evidence>
<feature type="repeat" description="ANK" evidence="3">
    <location>
        <begin position="75"/>
        <end position="107"/>
    </location>
</feature>
<evidence type="ECO:0000256" key="2">
    <source>
        <dbReference type="ARBA" id="ARBA00023043"/>
    </source>
</evidence>
<feature type="compositionally biased region" description="Low complexity" evidence="4">
    <location>
        <begin position="147"/>
        <end position="160"/>
    </location>
</feature>
<keyword evidence="2 3" id="KW-0040">ANK repeat</keyword>
<dbReference type="Pfam" id="PF12796">
    <property type="entry name" value="Ank_2"/>
    <property type="match status" value="1"/>
</dbReference>